<evidence type="ECO:0000256" key="3">
    <source>
        <dbReference type="ARBA" id="ARBA00013253"/>
    </source>
</evidence>
<dbReference type="EMBL" id="BMGC01000023">
    <property type="protein sequence ID" value="GGB39569.1"/>
    <property type="molecule type" value="Genomic_DNA"/>
</dbReference>
<evidence type="ECO:0000256" key="2">
    <source>
        <dbReference type="ARBA" id="ARBA00005051"/>
    </source>
</evidence>
<dbReference type="InterPro" id="IPR000550">
    <property type="entry name" value="Hppk"/>
</dbReference>
<dbReference type="RefSeq" id="WP_188587299.1">
    <property type="nucleotide sequence ID" value="NZ_BMGC01000023.1"/>
</dbReference>
<dbReference type="NCBIfam" id="TIGR01498">
    <property type="entry name" value="folK"/>
    <property type="match status" value="1"/>
</dbReference>
<sequence length="186" mass="20243">MSRAVLSIGSNIGDRLGHLQSVYRYFADTGDAGTSVVGISAVYVTSPWGGVDQQDFLNTVLIVDDPGRDAWAWLRAGQELERAADRHREVRWGPRTLDVDVVSVDVDGHAVVQDDPELTLPHPHAAERAFVLIPWADADSDATLPTRSAPVRVVDLIAELPDTERTGVRRSDAVWGPMVAVPGETR</sequence>
<comment type="caution">
    <text evidence="10">The sequence shown here is derived from an EMBL/GenBank/DDBJ whole genome shotgun (WGS) entry which is preliminary data.</text>
</comment>
<evidence type="ECO:0000256" key="6">
    <source>
        <dbReference type="ARBA" id="ARBA00022777"/>
    </source>
</evidence>
<keyword evidence="8" id="KW-0289">Folate biosynthesis</keyword>
<evidence type="ECO:0000256" key="1">
    <source>
        <dbReference type="ARBA" id="ARBA00000198"/>
    </source>
</evidence>
<feature type="domain" description="7,8-dihydro-6-hydroxymethylpterin-pyrophosphokinase" evidence="9">
    <location>
        <begin position="91"/>
        <end position="102"/>
    </location>
</feature>
<comment type="catalytic activity">
    <reaction evidence="1">
        <text>6-hydroxymethyl-7,8-dihydropterin + ATP = (7,8-dihydropterin-6-yl)methyl diphosphate + AMP + H(+)</text>
        <dbReference type="Rhea" id="RHEA:11412"/>
        <dbReference type="ChEBI" id="CHEBI:15378"/>
        <dbReference type="ChEBI" id="CHEBI:30616"/>
        <dbReference type="ChEBI" id="CHEBI:44841"/>
        <dbReference type="ChEBI" id="CHEBI:72950"/>
        <dbReference type="ChEBI" id="CHEBI:456215"/>
        <dbReference type="EC" id="2.7.6.3"/>
    </reaction>
</comment>
<dbReference type="InterPro" id="IPR035907">
    <property type="entry name" value="Hppk_sf"/>
</dbReference>
<keyword evidence="6" id="KW-0418">Kinase</keyword>
<reference evidence="10" key="2">
    <citation type="submission" date="2020-09" db="EMBL/GenBank/DDBJ databases">
        <authorList>
            <person name="Sun Q."/>
            <person name="Zhou Y."/>
        </authorList>
    </citation>
    <scope>NUCLEOTIDE SEQUENCE</scope>
    <source>
        <strain evidence="10">CGMCC 1.12827</strain>
    </source>
</reference>
<dbReference type="SUPFAM" id="SSF55083">
    <property type="entry name" value="6-hydroxymethyl-7,8-dihydropterin pyrophosphokinase, HPPK"/>
    <property type="match status" value="1"/>
</dbReference>
<name>A0A916TCD1_9ACTN</name>
<keyword evidence="7" id="KW-0067">ATP-binding</keyword>
<dbReference type="Pfam" id="PF01288">
    <property type="entry name" value="HPPK"/>
    <property type="match status" value="1"/>
</dbReference>
<dbReference type="GO" id="GO:0046656">
    <property type="term" value="P:folic acid biosynthetic process"/>
    <property type="evidence" value="ECO:0007669"/>
    <property type="project" value="UniProtKB-KW"/>
</dbReference>
<dbReference type="AlphaFoldDB" id="A0A916TCD1"/>
<evidence type="ECO:0000256" key="7">
    <source>
        <dbReference type="ARBA" id="ARBA00022840"/>
    </source>
</evidence>
<keyword evidence="5" id="KW-0547">Nucleotide-binding</keyword>
<organism evidence="10 11">
    <name type="scientific">Gordonia jinhuaensis</name>
    <dbReference type="NCBI Taxonomy" id="1517702"/>
    <lineage>
        <taxon>Bacteria</taxon>
        <taxon>Bacillati</taxon>
        <taxon>Actinomycetota</taxon>
        <taxon>Actinomycetes</taxon>
        <taxon>Mycobacteriales</taxon>
        <taxon>Gordoniaceae</taxon>
        <taxon>Gordonia</taxon>
    </lineage>
</organism>
<reference evidence="10" key="1">
    <citation type="journal article" date="2014" name="Int. J. Syst. Evol. Microbiol.">
        <title>Complete genome sequence of Corynebacterium casei LMG S-19264T (=DSM 44701T), isolated from a smear-ripened cheese.</title>
        <authorList>
            <consortium name="US DOE Joint Genome Institute (JGI-PGF)"/>
            <person name="Walter F."/>
            <person name="Albersmeier A."/>
            <person name="Kalinowski J."/>
            <person name="Ruckert C."/>
        </authorList>
    </citation>
    <scope>NUCLEOTIDE SEQUENCE</scope>
    <source>
        <strain evidence="10">CGMCC 1.12827</strain>
    </source>
</reference>
<comment type="pathway">
    <text evidence="2">Cofactor biosynthesis; tetrahydrofolate biosynthesis; 2-amino-4-hydroxy-6-hydroxymethyl-7,8-dihydropteridine diphosphate from 7,8-dihydroneopterin triphosphate: step 4/4.</text>
</comment>
<dbReference type="PANTHER" id="PTHR43071">
    <property type="entry name" value="2-AMINO-4-HYDROXY-6-HYDROXYMETHYLDIHYDROPTERIDINE PYROPHOSPHOKINASE"/>
    <property type="match status" value="1"/>
</dbReference>
<dbReference type="PANTHER" id="PTHR43071:SF1">
    <property type="entry name" value="2-AMINO-4-HYDROXY-6-HYDROXYMETHYLDIHYDROPTERIDINE PYROPHOSPHOKINASE"/>
    <property type="match status" value="1"/>
</dbReference>
<dbReference type="EC" id="2.7.6.3" evidence="3"/>
<dbReference type="PROSITE" id="PS00794">
    <property type="entry name" value="HPPK"/>
    <property type="match status" value="1"/>
</dbReference>
<dbReference type="CDD" id="cd00483">
    <property type="entry name" value="HPPK"/>
    <property type="match status" value="1"/>
</dbReference>
<evidence type="ECO:0000259" key="9">
    <source>
        <dbReference type="PROSITE" id="PS00794"/>
    </source>
</evidence>
<gene>
    <name evidence="10" type="primary">folK</name>
    <name evidence="10" type="ORF">GCM10011489_29060</name>
</gene>
<evidence type="ECO:0000256" key="4">
    <source>
        <dbReference type="ARBA" id="ARBA00022679"/>
    </source>
</evidence>
<dbReference type="Proteomes" id="UP000621454">
    <property type="component" value="Unassembled WGS sequence"/>
</dbReference>
<keyword evidence="4" id="KW-0808">Transferase</keyword>
<dbReference type="GO" id="GO:0016301">
    <property type="term" value="F:kinase activity"/>
    <property type="evidence" value="ECO:0007669"/>
    <property type="project" value="UniProtKB-KW"/>
</dbReference>
<dbReference type="Gene3D" id="3.30.70.560">
    <property type="entry name" value="7,8-Dihydro-6-hydroxymethylpterin-pyrophosphokinase HPPK"/>
    <property type="match status" value="1"/>
</dbReference>
<keyword evidence="11" id="KW-1185">Reference proteome</keyword>
<evidence type="ECO:0000313" key="10">
    <source>
        <dbReference type="EMBL" id="GGB39569.1"/>
    </source>
</evidence>
<protein>
    <recommendedName>
        <fullName evidence="3">2-amino-4-hydroxy-6-hydroxymethyldihydropteridine diphosphokinase</fullName>
        <ecNumber evidence="3">2.7.6.3</ecNumber>
    </recommendedName>
</protein>
<evidence type="ECO:0000256" key="8">
    <source>
        <dbReference type="ARBA" id="ARBA00022909"/>
    </source>
</evidence>
<dbReference type="GO" id="GO:0005524">
    <property type="term" value="F:ATP binding"/>
    <property type="evidence" value="ECO:0007669"/>
    <property type="project" value="UniProtKB-KW"/>
</dbReference>
<dbReference type="GO" id="GO:0003848">
    <property type="term" value="F:2-amino-4-hydroxy-6-hydroxymethyldihydropteridine diphosphokinase activity"/>
    <property type="evidence" value="ECO:0007669"/>
    <property type="project" value="UniProtKB-EC"/>
</dbReference>
<accession>A0A916TCD1</accession>
<evidence type="ECO:0000256" key="5">
    <source>
        <dbReference type="ARBA" id="ARBA00022741"/>
    </source>
</evidence>
<proteinExistence type="predicted"/>
<evidence type="ECO:0000313" key="11">
    <source>
        <dbReference type="Proteomes" id="UP000621454"/>
    </source>
</evidence>